<evidence type="ECO:0008006" key="3">
    <source>
        <dbReference type="Google" id="ProtNLM"/>
    </source>
</evidence>
<dbReference type="SUPFAM" id="SSF81301">
    <property type="entry name" value="Nucleotidyltransferase"/>
    <property type="match status" value="1"/>
</dbReference>
<dbReference type="OrthoDB" id="7432624at2"/>
<dbReference type="EMBL" id="CP000612">
    <property type="protein sequence ID" value="ABO51507.1"/>
    <property type="molecule type" value="Genomic_DNA"/>
</dbReference>
<name>A4J8V4_DESRM</name>
<dbReference type="RefSeq" id="WP_011879298.1">
    <property type="nucleotide sequence ID" value="NC_009253.1"/>
</dbReference>
<protein>
    <recommendedName>
        <fullName evidence="3">UbiD family decarboxylase</fullName>
    </recommendedName>
</protein>
<proteinExistence type="predicted"/>
<evidence type="ECO:0000313" key="2">
    <source>
        <dbReference type="Proteomes" id="UP000001556"/>
    </source>
</evidence>
<dbReference type="eggNOG" id="ENOG5030GQP">
    <property type="taxonomic scope" value="Bacteria"/>
</dbReference>
<sequence>MAGIGDYISKTDIQLIKNKISTLQELPLETFHKNIKAISYLTYLLEKVGIKPIIVGGHAVEIYTLGQYTTVDVDIVLSGRELAREIFEELSFAKGQGFRHWYHEELGLPIEIPDDILAGSMDRIIQVTIEEGFHVYVIGIEDLILDRARAAVYWNSSGDREWSLLLMNAQYEEIDFEYLENEAKKEPDDSVFKLIIDLRNETEKYLNG</sequence>
<keyword evidence="2" id="KW-1185">Reference proteome</keyword>
<dbReference type="InterPro" id="IPR043519">
    <property type="entry name" value="NT_sf"/>
</dbReference>
<dbReference type="AlphaFoldDB" id="A4J8V4"/>
<gene>
    <name evidence="1" type="ordered locus">Dred_3004</name>
</gene>
<reference evidence="1 2" key="1">
    <citation type="submission" date="2007-03" db="EMBL/GenBank/DDBJ databases">
        <title>Complete sequence of Desulfotomaculum reducens MI-1.</title>
        <authorList>
            <consortium name="US DOE Joint Genome Institute"/>
            <person name="Copeland A."/>
            <person name="Lucas S."/>
            <person name="Lapidus A."/>
            <person name="Barry K."/>
            <person name="Detter J.C."/>
            <person name="Glavina del Rio T."/>
            <person name="Hammon N."/>
            <person name="Israni S."/>
            <person name="Dalin E."/>
            <person name="Tice H."/>
            <person name="Pitluck S."/>
            <person name="Sims D."/>
            <person name="Brettin T."/>
            <person name="Bruce D."/>
            <person name="Han C."/>
            <person name="Tapia R."/>
            <person name="Schmutz J."/>
            <person name="Larimer F."/>
            <person name="Land M."/>
            <person name="Hauser L."/>
            <person name="Kyrpides N."/>
            <person name="Kim E."/>
            <person name="Tebo B.M."/>
            <person name="Richardson P."/>
        </authorList>
    </citation>
    <scope>NUCLEOTIDE SEQUENCE [LARGE SCALE GENOMIC DNA]</scope>
    <source>
        <strain evidence="1 2">MI-1</strain>
    </source>
</reference>
<dbReference type="HOGENOM" id="CLU_106322_1_0_9"/>
<organism evidence="1 2">
    <name type="scientific">Desulforamulus reducens (strain ATCC BAA-1160 / DSM 100696 / MI-1)</name>
    <name type="common">Desulfotomaculum reducens</name>
    <dbReference type="NCBI Taxonomy" id="349161"/>
    <lineage>
        <taxon>Bacteria</taxon>
        <taxon>Bacillati</taxon>
        <taxon>Bacillota</taxon>
        <taxon>Clostridia</taxon>
        <taxon>Eubacteriales</taxon>
        <taxon>Peptococcaceae</taxon>
        <taxon>Desulforamulus</taxon>
    </lineage>
</organism>
<evidence type="ECO:0000313" key="1">
    <source>
        <dbReference type="EMBL" id="ABO51507.1"/>
    </source>
</evidence>
<dbReference type="KEGG" id="drm:Dred_3004"/>
<accession>A4J8V4</accession>
<dbReference type="Proteomes" id="UP000001556">
    <property type="component" value="Chromosome"/>
</dbReference>